<dbReference type="AlphaFoldDB" id="A0A3D9IXJ0"/>
<accession>A0A3D9IXJ0</accession>
<proteinExistence type="predicted"/>
<evidence type="ECO:0000259" key="1">
    <source>
        <dbReference type="Pfam" id="PF11706"/>
    </source>
</evidence>
<gene>
    <name evidence="2" type="ORF">DFP95_101863</name>
</gene>
<dbReference type="InterPro" id="IPR010852">
    <property type="entry name" value="ABATE"/>
</dbReference>
<dbReference type="Gene3D" id="1.10.3300.10">
    <property type="entry name" value="Jann2411-like domain"/>
    <property type="match status" value="1"/>
</dbReference>
<dbReference type="EMBL" id="QRDY01000001">
    <property type="protein sequence ID" value="RED66364.1"/>
    <property type="molecule type" value="Genomic_DNA"/>
</dbReference>
<protein>
    <submittedName>
        <fullName evidence="2">Putative RNA-binding Zn ribbon-like protein</fullName>
    </submittedName>
</protein>
<keyword evidence="3" id="KW-1185">Reference proteome</keyword>
<feature type="domain" description="Zinc finger CGNR" evidence="1">
    <location>
        <begin position="160"/>
        <end position="202"/>
    </location>
</feature>
<dbReference type="PANTHER" id="PTHR35525:SF3">
    <property type="entry name" value="BLL6575 PROTEIN"/>
    <property type="match status" value="1"/>
</dbReference>
<dbReference type="Proteomes" id="UP000256869">
    <property type="component" value="Unassembled WGS sequence"/>
</dbReference>
<dbReference type="SUPFAM" id="SSF160904">
    <property type="entry name" value="Jann2411-like"/>
    <property type="match status" value="1"/>
</dbReference>
<organism evidence="2 3">
    <name type="scientific">Cohnella lupini</name>
    <dbReference type="NCBI Taxonomy" id="1294267"/>
    <lineage>
        <taxon>Bacteria</taxon>
        <taxon>Bacillati</taxon>
        <taxon>Bacillota</taxon>
        <taxon>Bacilli</taxon>
        <taxon>Bacillales</taxon>
        <taxon>Paenibacillaceae</taxon>
        <taxon>Cohnella</taxon>
    </lineage>
</organism>
<sequence length="204" mass="23984">MMSETNPYMMVGERLCMDFINTVSWRESADKRREWFTSYAKWVDWCIHAEVLTGQQAKALLLEAEEKPSEAGDVLKQAIEMREVMYRIFKSISKDISPHQPDLELFNASVSHFYQTLQIIHEKDHYTLKFKQTENNLGIMLPPILQSAVDLLISNNDLERVKQCEGDPCGWLFFDTSRNRSRRWCSMSDCGNRAKARRFYQKEK</sequence>
<dbReference type="InterPro" id="IPR021005">
    <property type="entry name" value="Znf_CGNR"/>
</dbReference>
<dbReference type="Pfam" id="PF11706">
    <property type="entry name" value="zf-CGNR"/>
    <property type="match status" value="1"/>
</dbReference>
<evidence type="ECO:0000313" key="2">
    <source>
        <dbReference type="EMBL" id="RED66364.1"/>
    </source>
</evidence>
<reference evidence="2 3" key="1">
    <citation type="submission" date="2018-07" db="EMBL/GenBank/DDBJ databases">
        <title>Genomic Encyclopedia of Type Strains, Phase III (KMG-III): the genomes of soil and plant-associated and newly described type strains.</title>
        <authorList>
            <person name="Whitman W."/>
        </authorList>
    </citation>
    <scope>NUCLEOTIDE SEQUENCE [LARGE SCALE GENOMIC DNA]</scope>
    <source>
        <strain evidence="2 3">CECT 8236</strain>
    </source>
</reference>
<evidence type="ECO:0000313" key="3">
    <source>
        <dbReference type="Proteomes" id="UP000256869"/>
    </source>
</evidence>
<dbReference type="InterPro" id="IPR023286">
    <property type="entry name" value="ABATE_dom_sf"/>
</dbReference>
<dbReference type="PANTHER" id="PTHR35525">
    <property type="entry name" value="BLL6575 PROTEIN"/>
    <property type="match status" value="1"/>
</dbReference>
<comment type="caution">
    <text evidence="2">The sequence shown here is derived from an EMBL/GenBank/DDBJ whole genome shotgun (WGS) entry which is preliminary data.</text>
</comment>
<dbReference type="Pfam" id="PF07336">
    <property type="entry name" value="ABATE"/>
    <property type="match status" value="1"/>
</dbReference>
<name>A0A3D9IXJ0_9BACL</name>